<dbReference type="Proteomes" id="UP001149142">
    <property type="component" value="Unassembled WGS sequence"/>
</dbReference>
<keyword evidence="1" id="KW-0472">Membrane</keyword>
<sequence length="58" mass="6324">MDNFIQFIKDNGLSIIIVIVGIFIIKTTSSDIGLIIGSINVLVFGGLTLKALIQYLKK</sequence>
<keyword evidence="1" id="KW-0812">Transmembrane</keyword>
<evidence type="ECO:0000256" key="1">
    <source>
        <dbReference type="SAM" id="Phobius"/>
    </source>
</evidence>
<keyword evidence="1" id="KW-1133">Transmembrane helix</keyword>
<accession>A0ABT4RY36</accession>
<comment type="caution">
    <text evidence="2">The sequence shown here is derived from an EMBL/GenBank/DDBJ whole genome shotgun (WGS) entry which is preliminary data.</text>
</comment>
<evidence type="ECO:0000313" key="3">
    <source>
        <dbReference type="Proteomes" id="UP001149142"/>
    </source>
</evidence>
<gene>
    <name evidence="2" type="ORF">OOZ35_04415</name>
</gene>
<proteinExistence type="predicted"/>
<feature type="transmembrane region" description="Helical" evidence="1">
    <location>
        <begin position="12"/>
        <end position="28"/>
    </location>
</feature>
<keyword evidence="3" id="KW-1185">Reference proteome</keyword>
<dbReference type="RefSeq" id="WP_270005156.1">
    <property type="nucleotide sequence ID" value="NZ_JAPFGC010000002.1"/>
</dbReference>
<dbReference type="EMBL" id="JAPFGC010000002">
    <property type="protein sequence ID" value="MDA0176733.1"/>
    <property type="molecule type" value="Genomic_DNA"/>
</dbReference>
<organism evidence="2 3">
    <name type="scientific">Mesoflavibacter profundi</name>
    <dbReference type="NCBI Taxonomy" id="2708110"/>
    <lineage>
        <taxon>Bacteria</taxon>
        <taxon>Pseudomonadati</taxon>
        <taxon>Bacteroidota</taxon>
        <taxon>Flavobacteriia</taxon>
        <taxon>Flavobacteriales</taxon>
        <taxon>Flavobacteriaceae</taxon>
        <taxon>Mesoflavibacter</taxon>
    </lineage>
</organism>
<feature type="transmembrane region" description="Helical" evidence="1">
    <location>
        <begin position="34"/>
        <end position="53"/>
    </location>
</feature>
<evidence type="ECO:0000313" key="2">
    <source>
        <dbReference type="EMBL" id="MDA0176733.1"/>
    </source>
</evidence>
<name>A0ABT4RY36_9FLAO</name>
<protein>
    <recommendedName>
        <fullName evidence="4">Gliding motility protein GldL</fullName>
    </recommendedName>
</protein>
<reference evidence="2" key="1">
    <citation type="submission" date="2022-11" db="EMBL/GenBank/DDBJ databases">
        <title>Refractory cell wall polysaccharides provide important carbon source for microbial heterotrophs in the hadal ocean.</title>
        <authorList>
            <person name="Zhu X."/>
        </authorList>
    </citation>
    <scope>NUCLEOTIDE SEQUENCE</scope>
    <source>
        <strain evidence="2">MTRN7</strain>
    </source>
</reference>
<evidence type="ECO:0008006" key="4">
    <source>
        <dbReference type="Google" id="ProtNLM"/>
    </source>
</evidence>